<protein>
    <submittedName>
        <fullName evidence="1">Uncharacterized protein</fullName>
    </submittedName>
</protein>
<name>A0A8S0QWH6_OLEEU</name>
<comment type="caution">
    <text evidence="1">The sequence shown here is derived from an EMBL/GenBank/DDBJ whole genome shotgun (WGS) entry which is preliminary data.</text>
</comment>
<evidence type="ECO:0000313" key="1">
    <source>
        <dbReference type="EMBL" id="CAA2970471.1"/>
    </source>
</evidence>
<evidence type="ECO:0000313" key="2">
    <source>
        <dbReference type="Proteomes" id="UP000594638"/>
    </source>
</evidence>
<sequence>DMSRLYSQFSNVSVVDGRVRFSVDRRQCLPPNIVFPVAQALRLVFDADLEQFFRP</sequence>
<dbReference type="Gramene" id="OE9A115605T1">
    <property type="protein sequence ID" value="OE9A115605C1"/>
    <property type="gene ID" value="OE9A115605"/>
</dbReference>
<dbReference type="AlphaFoldDB" id="A0A8S0QWH6"/>
<dbReference type="EMBL" id="CACTIH010001975">
    <property type="protein sequence ID" value="CAA2970471.1"/>
    <property type="molecule type" value="Genomic_DNA"/>
</dbReference>
<dbReference type="Proteomes" id="UP000594638">
    <property type="component" value="Unassembled WGS sequence"/>
</dbReference>
<feature type="non-terminal residue" evidence="1">
    <location>
        <position position="1"/>
    </location>
</feature>
<keyword evidence="2" id="KW-1185">Reference proteome</keyword>
<accession>A0A8S0QWH6</accession>
<reference evidence="1 2" key="1">
    <citation type="submission" date="2019-12" db="EMBL/GenBank/DDBJ databases">
        <authorList>
            <person name="Alioto T."/>
            <person name="Alioto T."/>
            <person name="Gomez Garrido J."/>
        </authorList>
    </citation>
    <scope>NUCLEOTIDE SEQUENCE [LARGE SCALE GENOMIC DNA]</scope>
</reference>
<gene>
    <name evidence="1" type="ORF">OLEA9_A115605</name>
</gene>
<proteinExistence type="predicted"/>
<organism evidence="1 2">
    <name type="scientific">Olea europaea subsp. europaea</name>
    <dbReference type="NCBI Taxonomy" id="158383"/>
    <lineage>
        <taxon>Eukaryota</taxon>
        <taxon>Viridiplantae</taxon>
        <taxon>Streptophyta</taxon>
        <taxon>Embryophyta</taxon>
        <taxon>Tracheophyta</taxon>
        <taxon>Spermatophyta</taxon>
        <taxon>Magnoliopsida</taxon>
        <taxon>eudicotyledons</taxon>
        <taxon>Gunneridae</taxon>
        <taxon>Pentapetalae</taxon>
        <taxon>asterids</taxon>
        <taxon>lamiids</taxon>
        <taxon>Lamiales</taxon>
        <taxon>Oleaceae</taxon>
        <taxon>Oleeae</taxon>
        <taxon>Olea</taxon>
    </lineage>
</organism>